<dbReference type="InterPro" id="IPR014729">
    <property type="entry name" value="Rossmann-like_a/b/a_fold"/>
</dbReference>
<dbReference type="RefSeq" id="WP_066855664.1">
    <property type="nucleotide sequence ID" value="NZ_JXMS01000017.1"/>
</dbReference>
<dbReference type="SUPFAM" id="SSF52402">
    <property type="entry name" value="Adenine nucleotide alpha hydrolases-like"/>
    <property type="match status" value="1"/>
</dbReference>
<dbReference type="EMBL" id="JXMS01000017">
    <property type="protein sequence ID" value="OBQ50211.1"/>
    <property type="molecule type" value="Genomic_DNA"/>
</dbReference>
<proteinExistence type="inferred from homology"/>
<comment type="caution">
    <text evidence="3">The sequence shown here is derived from an EMBL/GenBank/DDBJ whole genome shotgun (WGS) entry which is preliminary data.</text>
</comment>
<sequence length="335" mass="37008">MMQQATLMKSSVWSQTRTQRSVLIGVGNDHTKQYGIRFVRDFFCQDDLTNFTLFHLQHAKKLQLLGTNERSSSAKETVAEEFLARTGEQLSCLVTAQASLKQVGISSNRLALVSKVQTHSKAWDLMEEAANGDHEALVLGKRGKSWFESMINGSADITKEVIERSCARPVWLAPSSIHGRRNVLLCVDGSRSSRNITEHVAKMLAGNPLHTITVLHVAPGKKYTTASPSVAFLNKQFRNQRKAQCFISKTSHRVVAEAVELLVANGVREEAIETRLAHSNDPASVIMETSDQGNFAVVAMGRSGTGNSFMRHMLMGSSVAHVWKKLNNACLWLSC</sequence>
<name>A0A1B7XBT7_9BACT</name>
<gene>
    <name evidence="3" type="ORF">SP90_10635</name>
</gene>
<reference evidence="3 4" key="1">
    <citation type="submission" date="2015-01" db="EMBL/GenBank/DDBJ databases">
        <title>Desulfovibrio sp. JC271 draft genome sequence.</title>
        <authorList>
            <person name="Shivani Y."/>
            <person name="Subhash Y."/>
            <person name="Sasikala C."/>
            <person name="Ramana C.V."/>
        </authorList>
    </citation>
    <scope>NUCLEOTIDE SEQUENCE [LARGE SCALE GENOMIC DNA]</scope>
    <source>
        <strain evidence="3 4">JC271</strain>
    </source>
</reference>
<evidence type="ECO:0000259" key="2">
    <source>
        <dbReference type="Pfam" id="PF00582"/>
    </source>
</evidence>
<dbReference type="CDD" id="cd00293">
    <property type="entry name" value="USP-like"/>
    <property type="match status" value="1"/>
</dbReference>
<dbReference type="PATRIC" id="fig|1560234.3.peg.980"/>
<accession>A0A1B7XBT7</accession>
<dbReference type="Gene3D" id="3.40.50.620">
    <property type="entry name" value="HUPs"/>
    <property type="match status" value="2"/>
</dbReference>
<protein>
    <recommendedName>
        <fullName evidence="2">UspA domain-containing protein</fullName>
    </recommendedName>
</protein>
<evidence type="ECO:0000313" key="3">
    <source>
        <dbReference type="EMBL" id="OBQ50211.1"/>
    </source>
</evidence>
<comment type="similarity">
    <text evidence="1">Belongs to the universal stress protein A family.</text>
</comment>
<keyword evidence="4" id="KW-1185">Reference proteome</keyword>
<dbReference type="STRING" id="1560234.SP90_10635"/>
<dbReference type="OrthoDB" id="5430193at2"/>
<evidence type="ECO:0000256" key="1">
    <source>
        <dbReference type="ARBA" id="ARBA00008791"/>
    </source>
</evidence>
<organism evidence="3 4">
    <name type="scientific">Halodesulfovibrio spirochaetisodalis</name>
    <dbReference type="NCBI Taxonomy" id="1560234"/>
    <lineage>
        <taxon>Bacteria</taxon>
        <taxon>Pseudomonadati</taxon>
        <taxon>Thermodesulfobacteriota</taxon>
        <taxon>Desulfovibrionia</taxon>
        <taxon>Desulfovibrionales</taxon>
        <taxon>Desulfovibrionaceae</taxon>
        <taxon>Halodesulfovibrio</taxon>
    </lineage>
</organism>
<dbReference type="AlphaFoldDB" id="A0A1B7XBT7"/>
<feature type="domain" description="UspA" evidence="2">
    <location>
        <begin position="180"/>
        <end position="325"/>
    </location>
</feature>
<dbReference type="PANTHER" id="PTHR46268:SF6">
    <property type="entry name" value="UNIVERSAL STRESS PROTEIN UP12"/>
    <property type="match status" value="1"/>
</dbReference>
<evidence type="ECO:0000313" key="4">
    <source>
        <dbReference type="Proteomes" id="UP000091979"/>
    </source>
</evidence>
<dbReference type="Pfam" id="PF00582">
    <property type="entry name" value="Usp"/>
    <property type="match status" value="1"/>
</dbReference>
<dbReference type="InterPro" id="IPR006016">
    <property type="entry name" value="UspA"/>
</dbReference>
<dbReference type="PANTHER" id="PTHR46268">
    <property type="entry name" value="STRESS RESPONSE PROTEIN NHAX"/>
    <property type="match status" value="1"/>
</dbReference>
<dbReference type="Proteomes" id="UP000091979">
    <property type="component" value="Unassembled WGS sequence"/>
</dbReference>